<feature type="compositionally biased region" description="Low complexity" evidence="1">
    <location>
        <begin position="556"/>
        <end position="565"/>
    </location>
</feature>
<keyword evidence="3" id="KW-1185">Reference proteome</keyword>
<proteinExistence type="predicted"/>
<accession>A0A7J7IMW1</accession>
<evidence type="ECO:0000313" key="2">
    <source>
        <dbReference type="EMBL" id="KAF6003914.1"/>
    </source>
</evidence>
<protein>
    <submittedName>
        <fullName evidence="2">Uncharacterized protein</fullName>
    </submittedName>
</protein>
<sequence length="1655" mass="185518">MFGGNDVGQASIWEPGGCTRFLGNAVHRQDPVAALKLARRHRPVRVSIVVFNAEVNLVRVLRRRVNIRLSLHFHGSSMTPVEHFGERVYELGGIAMDTLTEASLSTPPRWRSLVRFPLVARTGSALALSSRRCGYDSDVITSNVQLCACGDRFVLATRAPAPVGTPSPWTVCVGRRWLRPGASEPRPDFQVWQCRWPSLETSSTPNTGRKRRWFWRPSERTSKSYWSYEFALNTSGRFIYGLAFSPGNKFRLDWLSVAEIEAASDSGDLQAPRIESVWLELPPGVFAAARANSPDPVVDRIVLWSIDHATKRAFINASNTLPNETLFGHDEDIHNDEMKVDPNDDVLHIYTAKGWHLCWNLDHQTGAPRHLQGVATSLGVTVYHGWRQYNADAHEMQTWVLCRREPDPSEPEWVLFGMPQQRQIASWCNMETFGGHQIDVGVISLDGSLLLCASSEIRRVAIYDLRHMNREPLQWTCAERVLRAVPWTQHGILLALVDDDQDQPSGRLEGWLWRPRTHTSPNGPERVFSLDWSALLPTDTKRSASDPQDGDEAMESGSSSMTSGSRAEPRCSDATAPDRSTSVSGTTAMAFQSRWKWFQWRLSRERGDVNERPSPGHGCTRLEHLVIIDGEHALALMHDQQHGHLVYLEQPSWVSALAETLEEHDWEHARTLLASMAIPEPMLALLRWRCSLRDADAARELVAALPEAWRWVAAHEAFQNQATAASAERVLLRAGCSSSPMPAEVASRLGVRPETFLERERLVNALAAPTTAAAETMMDAIRRKTMLLYQRGGLEAAVNYLGACGAFDAILALRKQEAARTWSLASVLQTIPLTADPHRYANLIEEYARNDADPMAFGTWCLERADNVDTYTGSLRHVQRLLALAVSLLDDNQNNANSFSVLKTRETLSKHLQTTIRMREALQWELWQRDIETLSWRRFVSLTPSQLLGHLLIVTLLARRTARPSMRVPTLSEVLGSDLIMHMLEGCRADEAHVHLEAALNEVLCCRSTELGMVPASNLEEIWLEAMVEALQKNPSCALCEVLEWHEEPFSVWCWSRLARTTLYSLPLTHQEARRLGAAFSLHHEADLMLETLALSEALTRNTDDQAYRRRLRQWLWQARIGRLSAASDSEQNPSLRKQIRQCFVEHAQEGSQSALARLETLLERHGLQMSPIERLSCLVASYRGEASVANLVIESIQRMVDSTEAASLLWRVALYCFEEESYPLECADQLLQCGANLWRRGSVSQQIRARALVQIVRMLVACRELGLPSITPRRLAWRLGPAVWIWHFHRLLEMFSDGSADDAMIQVASLAQLETAVEWLLARCARADPLALAYYPPTALDRLRTEDRCVAMQAITDKAKRVAFVSGSRPARAWIALARHMLREAGPWQSQVQRVLYDCLTGCGSLPIDLTWIQRYYGSEPCPATSVQVPCSSSPVAIAQEAQRHRLAIPAILYRAPLDRLDPEIWLDTCIAIWVLRQPSRLAAGRATLLPPAGDIRRVTCTLLAEENAAPRSQAGASALAIKFRAAAQQICEAYHWVVTLDTSAATADMDSIEKRVRRFLRDHSYREEVVAASLAHTVAPDQLEELAQPVIESAARNASFVCTMPFGTYPLVPGVGLSIRSRPGSCHNGRAYACVIDANRFPGCILETRAHDR</sequence>
<organism evidence="2 3">
    <name type="scientific">Cyanidiococcus yangmingshanensis</name>
    <dbReference type="NCBI Taxonomy" id="2690220"/>
    <lineage>
        <taxon>Eukaryota</taxon>
        <taxon>Rhodophyta</taxon>
        <taxon>Bangiophyceae</taxon>
        <taxon>Cyanidiales</taxon>
        <taxon>Cyanidiaceae</taxon>
        <taxon>Cyanidiococcus</taxon>
    </lineage>
</organism>
<gene>
    <name evidence="2" type="ORF">F1559_003772</name>
</gene>
<dbReference type="EMBL" id="VWRR01000005">
    <property type="protein sequence ID" value="KAF6003914.1"/>
    <property type="molecule type" value="Genomic_DNA"/>
</dbReference>
<comment type="caution">
    <text evidence="2">The sequence shown here is derived from an EMBL/GenBank/DDBJ whole genome shotgun (WGS) entry which is preliminary data.</text>
</comment>
<dbReference type="OrthoDB" id="10574276at2759"/>
<evidence type="ECO:0000256" key="1">
    <source>
        <dbReference type="SAM" id="MobiDB-lite"/>
    </source>
</evidence>
<feature type="region of interest" description="Disordered" evidence="1">
    <location>
        <begin position="539"/>
        <end position="585"/>
    </location>
</feature>
<reference evidence="2 3" key="1">
    <citation type="journal article" date="2020" name="J. Phycol.">
        <title>Comparative genome analysis reveals Cyanidiococcus gen. nov., a new extremophilic red algal genus sister to Cyanidioschyzon (Cyanidioschyzonaceae, Rhodophyta).</title>
        <authorList>
            <person name="Liu S.-L."/>
            <person name="Chiang Y.-R."/>
            <person name="Yoon H.S."/>
            <person name="Fu H.-Y."/>
        </authorList>
    </citation>
    <scope>NUCLEOTIDE SEQUENCE [LARGE SCALE GENOMIC DNA]</scope>
    <source>
        <strain evidence="2 3">THAL066</strain>
    </source>
</reference>
<dbReference type="Proteomes" id="UP000530660">
    <property type="component" value="Unassembled WGS sequence"/>
</dbReference>
<evidence type="ECO:0000313" key="3">
    <source>
        <dbReference type="Proteomes" id="UP000530660"/>
    </source>
</evidence>
<name>A0A7J7IMW1_9RHOD</name>